<dbReference type="Proteomes" id="UP000031512">
    <property type="component" value="Unassembled WGS sequence"/>
</dbReference>
<keyword evidence="3" id="KW-1185">Reference proteome</keyword>
<dbReference type="AlphaFoldDB" id="L1LEI0"/>
<dbReference type="STRING" id="1537102.L1LEI0"/>
<feature type="compositionally biased region" description="Basic and acidic residues" evidence="1">
    <location>
        <begin position="363"/>
        <end position="376"/>
    </location>
</feature>
<comment type="caution">
    <text evidence="2">The sequence shown here is derived from an EMBL/GenBank/DDBJ whole genome shotgun (WGS) entry which is preliminary data.</text>
</comment>
<dbReference type="eggNOG" id="ENOG502RSZ4">
    <property type="taxonomic scope" value="Eukaryota"/>
</dbReference>
<evidence type="ECO:0000256" key="1">
    <source>
        <dbReference type="SAM" id="MobiDB-lite"/>
    </source>
</evidence>
<dbReference type="EMBL" id="ACOU01000002">
    <property type="protein sequence ID" value="EKX73660.1"/>
    <property type="molecule type" value="Genomic_DNA"/>
</dbReference>
<dbReference type="KEGG" id="beq:BEWA_036960"/>
<accession>L1LEI0</accession>
<feature type="compositionally biased region" description="Polar residues" evidence="1">
    <location>
        <begin position="380"/>
        <end position="390"/>
    </location>
</feature>
<evidence type="ECO:0000313" key="2">
    <source>
        <dbReference type="EMBL" id="EKX73660.1"/>
    </source>
</evidence>
<name>L1LEI0_THEEQ</name>
<dbReference type="RefSeq" id="XP_004833112.1">
    <property type="nucleotide sequence ID" value="XM_004833055.1"/>
</dbReference>
<feature type="region of interest" description="Disordered" evidence="1">
    <location>
        <begin position="323"/>
        <end position="405"/>
    </location>
</feature>
<feature type="region of interest" description="Disordered" evidence="1">
    <location>
        <begin position="1"/>
        <end position="39"/>
    </location>
</feature>
<dbReference type="VEuPathDB" id="PiroplasmaDB:BEWA_036960"/>
<organism evidence="2 3">
    <name type="scientific">Theileria equi strain WA</name>
    <dbReference type="NCBI Taxonomy" id="1537102"/>
    <lineage>
        <taxon>Eukaryota</taxon>
        <taxon>Sar</taxon>
        <taxon>Alveolata</taxon>
        <taxon>Apicomplexa</taxon>
        <taxon>Aconoidasida</taxon>
        <taxon>Piroplasmida</taxon>
        <taxon>Theileriidae</taxon>
        <taxon>Theileria</taxon>
    </lineage>
</organism>
<reference evidence="2 3" key="1">
    <citation type="journal article" date="2012" name="BMC Genomics">
        <title>Comparative genomic analysis and phylogenetic position of Theileria equi.</title>
        <authorList>
            <person name="Kappmeyer L.S."/>
            <person name="Thiagarajan M."/>
            <person name="Herndon D.R."/>
            <person name="Ramsay J.D."/>
            <person name="Caler E."/>
            <person name="Djikeng A."/>
            <person name="Gillespie J.J."/>
            <person name="Lau A.O."/>
            <person name="Roalson E.H."/>
            <person name="Silva J.C."/>
            <person name="Silva M.G."/>
            <person name="Suarez C.E."/>
            <person name="Ueti M.W."/>
            <person name="Nene V.M."/>
            <person name="Mealey R.H."/>
            <person name="Knowles D.P."/>
            <person name="Brayton K.A."/>
        </authorList>
    </citation>
    <scope>NUCLEOTIDE SEQUENCE [LARGE SCALE GENOMIC DNA]</scope>
    <source>
        <strain evidence="2 3">WA</strain>
    </source>
</reference>
<gene>
    <name evidence="2" type="ORF">BEWA_036960</name>
</gene>
<sequence length="427" mass="46134">MTVPSSGVTIDISHKPDGPGPDTYGGPNQVKLTKEENPPNSGFVKLTHVASSGGLFNVEKVQYGNYGRDITEIKPTNNEPIKSYSVWYHSGDTDHNQPLLIEIYNKGDTYDYRETKDTGWTSFGGDPQSTRRLEYEKLEQKLDDLNCQHYKFVTIDLTESHSKTHASNGEGYCCGKDHTGDKKVAVKGGKVDKGASSSEDIEYYKHEVTYGTSISGIYYKDDSGERKRIKIPGIDNSGKDSLKLYTFYNGDIPRLIYVDSTGNDLVTGWYEPSPTGGDNQQWEKLQSIPEITMPDDIKAGKGSNYNQHIEILKCIISGTGGKCTDTPPPSSQLSVGGSGAVDGTSGSIAGPMGAAGELGAQKEANEKQQESLKSSEESDTNTVYTVSPGKSSKGAPNKDPKVTIVGPTNAIPVTIHSILLMAGRPVS</sequence>
<dbReference type="GeneID" id="15806583"/>
<evidence type="ECO:0000313" key="3">
    <source>
        <dbReference type="Proteomes" id="UP000031512"/>
    </source>
</evidence>
<protein>
    <submittedName>
        <fullName evidence="2">Uncharacterized protein</fullName>
    </submittedName>
</protein>
<proteinExistence type="predicted"/>